<dbReference type="AlphaFoldDB" id="A0A9X9LFW6"/>
<comment type="caution">
    <text evidence="1">The sequence shown here is derived from an EMBL/GenBank/DDBJ whole genome shotgun (WGS) entry which is preliminary data.</text>
</comment>
<proteinExistence type="predicted"/>
<evidence type="ECO:0000313" key="1">
    <source>
        <dbReference type="EMBL" id="VCW67206.1"/>
    </source>
</evidence>
<evidence type="ECO:0000313" key="2">
    <source>
        <dbReference type="Proteomes" id="UP000269945"/>
    </source>
</evidence>
<accession>A0A9X9LFW6</accession>
<sequence>APSSVLGLSVAPRRLLPPALPGVRPSALLGLLGKRSVRLAATPPRPTVLPRALVLPRPSPTRPIPSILGSAYVLPRPS</sequence>
<feature type="non-terminal residue" evidence="1">
    <location>
        <position position="78"/>
    </location>
</feature>
<reference evidence="1 2" key="1">
    <citation type="submission" date="2018-10" db="EMBL/GenBank/DDBJ databases">
        <authorList>
            <person name="Ekblom R."/>
            <person name="Jareborg N."/>
        </authorList>
    </citation>
    <scope>NUCLEOTIDE SEQUENCE [LARGE SCALE GENOMIC DNA]</scope>
    <source>
        <tissue evidence="1">Muscle</tissue>
    </source>
</reference>
<protein>
    <submittedName>
        <fullName evidence="1">Uncharacterized protein</fullName>
    </submittedName>
</protein>
<dbReference type="Proteomes" id="UP000269945">
    <property type="component" value="Unassembled WGS sequence"/>
</dbReference>
<name>A0A9X9LFW6_GULGU</name>
<keyword evidence="2" id="KW-1185">Reference proteome</keyword>
<feature type="non-terminal residue" evidence="1">
    <location>
        <position position="1"/>
    </location>
</feature>
<gene>
    <name evidence="1" type="ORF">BN2614_LOCUS1</name>
</gene>
<dbReference type="EMBL" id="CYRY02002497">
    <property type="protein sequence ID" value="VCW67206.1"/>
    <property type="molecule type" value="Genomic_DNA"/>
</dbReference>
<organism evidence="1 2">
    <name type="scientific">Gulo gulo</name>
    <name type="common">Wolverine</name>
    <name type="synonym">Gluton</name>
    <dbReference type="NCBI Taxonomy" id="48420"/>
    <lineage>
        <taxon>Eukaryota</taxon>
        <taxon>Metazoa</taxon>
        <taxon>Chordata</taxon>
        <taxon>Craniata</taxon>
        <taxon>Vertebrata</taxon>
        <taxon>Euteleostomi</taxon>
        <taxon>Mammalia</taxon>
        <taxon>Eutheria</taxon>
        <taxon>Laurasiatheria</taxon>
        <taxon>Carnivora</taxon>
        <taxon>Caniformia</taxon>
        <taxon>Musteloidea</taxon>
        <taxon>Mustelidae</taxon>
        <taxon>Guloninae</taxon>
        <taxon>Gulo</taxon>
    </lineage>
</organism>